<feature type="non-terminal residue" evidence="8">
    <location>
        <position position="188"/>
    </location>
</feature>
<evidence type="ECO:0000256" key="4">
    <source>
        <dbReference type="ARBA" id="ARBA00022989"/>
    </source>
</evidence>
<protein>
    <submittedName>
        <fullName evidence="8">Cytochrome B</fullName>
    </submittedName>
</protein>
<dbReference type="InterPro" id="IPR051817">
    <property type="entry name" value="FDH_cytochrome_b556_subunit"/>
</dbReference>
<evidence type="ECO:0000256" key="3">
    <source>
        <dbReference type="ARBA" id="ARBA00022692"/>
    </source>
</evidence>
<keyword evidence="3 6" id="KW-0812">Transmembrane</keyword>
<evidence type="ECO:0000256" key="5">
    <source>
        <dbReference type="ARBA" id="ARBA00023136"/>
    </source>
</evidence>
<evidence type="ECO:0000256" key="6">
    <source>
        <dbReference type="SAM" id="Phobius"/>
    </source>
</evidence>
<feature type="transmembrane region" description="Helical" evidence="6">
    <location>
        <begin position="140"/>
        <end position="159"/>
    </location>
</feature>
<comment type="subcellular location">
    <subcellularLocation>
        <location evidence="1">Cell membrane</location>
        <topology evidence="1">Multi-pass membrane protein</topology>
    </subcellularLocation>
</comment>
<evidence type="ECO:0000259" key="7">
    <source>
        <dbReference type="Pfam" id="PF01292"/>
    </source>
</evidence>
<dbReference type="PANTHER" id="PTHR30074:SF6">
    <property type="entry name" value="FORMATE DEHYDROGENASE GAMMA SUBUNIT"/>
    <property type="match status" value="1"/>
</dbReference>
<sequence>MKHHMIHSQIDPKDQFVERLNVHERLQHLLTAVTFFLLVITGFLLKIPEAWILKIGGRLGQGFYTYRTQIHHFSGALMIATSFYHILYCILHREGRQFIKDMLPRKKDALDIIQNIAYFLGKRPEPPEFDRFDYKEKMEYWALVAGTIIVSVTGIILWFNTHFSQFAIDISDLIHTMEATLATMAIIV</sequence>
<gene>
    <name evidence="8" type="ORF">ENJ63_00325</name>
</gene>
<dbReference type="Pfam" id="PF01292">
    <property type="entry name" value="Ni_hydr_CYTB"/>
    <property type="match status" value="1"/>
</dbReference>
<keyword evidence="4 6" id="KW-1133">Transmembrane helix</keyword>
<dbReference type="InterPro" id="IPR016174">
    <property type="entry name" value="Di-haem_cyt_TM"/>
</dbReference>
<dbReference type="AlphaFoldDB" id="A0A7V2SUU0"/>
<keyword evidence="2" id="KW-1003">Cell membrane</keyword>
<dbReference type="GO" id="GO:0009055">
    <property type="term" value="F:electron transfer activity"/>
    <property type="evidence" value="ECO:0007669"/>
    <property type="project" value="InterPro"/>
</dbReference>
<feature type="transmembrane region" description="Helical" evidence="6">
    <location>
        <begin position="73"/>
        <end position="91"/>
    </location>
</feature>
<dbReference type="InterPro" id="IPR011577">
    <property type="entry name" value="Cyt_b561_bac/Ni-Hgenase"/>
</dbReference>
<feature type="domain" description="Cytochrome b561 bacterial/Ni-hydrogenase" evidence="7">
    <location>
        <begin position="23"/>
        <end position="177"/>
    </location>
</feature>
<proteinExistence type="predicted"/>
<keyword evidence="5 6" id="KW-0472">Membrane</keyword>
<dbReference type="PANTHER" id="PTHR30074">
    <property type="entry name" value="FORMATE DEHYDROGENASE, NITRATE-INDUCIBLE, CYTOCHROME B556 FDN SUBUNIT"/>
    <property type="match status" value="1"/>
</dbReference>
<dbReference type="SUPFAM" id="SSF81342">
    <property type="entry name" value="Transmembrane di-heme cytochromes"/>
    <property type="match status" value="1"/>
</dbReference>
<evidence type="ECO:0000313" key="8">
    <source>
        <dbReference type="EMBL" id="HFC46308.1"/>
    </source>
</evidence>
<dbReference type="GO" id="GO:0005886">
    <property type="term" value="C:plasma membrane"/>
    <property type="evidence" value="ECO:0007669"/>
    <property type="project" value="UniProtKB-SubCell"/>
</dbReference>
<dbReference type="GO" id="GO:0009061">
    <property type="term" value="P:anaerobic respiration"/>
    <property type="evidence" value="ECO:0007669"/>
    <property type="project" value="TreeGrafter"/>
</dbReference>
<dbReference type="GO" id="GO:0022904">
    <property type="term" value="P:respiratory electron transport chain"/>
    <property type="evidence" value="ECO:0007669"/>
    <property type="project" value="InterPro"/>
</dbReference>
<feature type="transmembrane region" description="Helical" evidence="6">
    <location>
        <begin position="29"/>
        <end position="53"/>
    </location>
</feature>
<dbReference type="GO" id="GO:0009326">
    <property type="term" value="C:formate dehydrogenase complex"/>
    <property type="evidence" value="ECO:0007669"/>
    <property type="project" value="TreeGrafter"/>
</dbReference>
<evidence type="ECO:0000256" key="2">
    <source>
        <dbReference type="ARBA" id="ARBA00022475"/>
    </source>
</evidence>
<dbReference type="GO" id="GO:0036397">
    <property type="term" value="F:formate dehydrogenase (quinone) activity"/>
    <property type="evidence" value="ECO:0007669"/>
    <property type="project" value="TreeGrafter"/>
</dbReference>
<comment type="caution">
    <text evidence="8">The sequence shown here is derived from an EMBL/GenBank/DDBJ whole genome shotgun (WGS) entry which is preliminary data.</text>
</comment>
<dbReference type="EMBL" id="DRND01000030">
    <property type="protein sequence ID" value="HFC46308.1"/>
    <property type="molecule type" value="Genomic_DNA"/>
</dbReference>
<evidence type="ECO:0000256" key="1">
    <source>
        <dbReference type="ARBA" id="ARBA00004651"/>
    </source>
</evidence>
<accession>A0A7V2SUU0</accession>
<organism evidence="8">
    <name type="scientific">Dissulfuribacter thermophilus</name>
    <dbReference type="NCBI Taxonomy" id="1156395"/>
    <lineage>
        <taxon>Bacteria</taxon>
        <taxon>Pseudomonadati</taxon>
        <taxon>Thermodesulfobacteriota</taxon>
        <taxon>Dissulfuribacteria</taxon>
        <taxon>Dissulfuribacterales</taxon>
        <taxon>Dissulfuribacteraceae</taxon>
        <taxon>Dissulfuribacter</taxon>
    </lineage>
</organism>
<dbReference type="GO" id="GO:0015944">
    <property type="term" value="P:formate oxidation"/>
    <property type="evidence" value="ECO:0007669"/>
    <property type="project" value="TreeGrafter"/>
</dbReference>
<dbReference type="Proteomes" id="UP000885797">
    <property type="component" value="Unassembled WGS sequence"/>
</dbReference>
<name>A0A7V2SUU0_9BACT</name>
<dbReference type="Gene3D" id="1.20.950.20">
    <property type="entry name" value="Transmembrane di-heme cytochromes, Chain C"/>
    <property type="match status" value="1"/>
</dbReference>
<reference evidence="8" key="1">
    <citation type="journal article" date="2020" name="mSystems">
        <title>Genome- and Community-Level Interaction Insights into Carbon Utilization and Element Cycling Functions of Hydrothermarchaeota in Hydrothermal Sediment.</title>
        <authorList>
            <person name="Zhou Z."/>
            <person name="Liu Y."/>
            <person name="Xu W."/>
            <person name="Pan J."/>
            <person name="Luo Z.H."/>
            <person name="Li M."/>
        </authorList>
    </citation>
    <scope>NUCLEOTIDE SEQUENCE [LARGE SCALE GENOMIC DNA]</scope>
    <source>
        <strain evidence="8">HyVt-503</strain>
    </source>
</reference>